<accession>A0A0R2DTP6</accession>
<name>A0A0R2DTP6_9LACO</name>
<dbReference type="InterPro" id="IPR017036">
    <property type="entry name" value="Lmo0553-like"/>
</dbReference>
<dbReference type="EMBL" id="AYZL01000016">
    <property type="protein sequence ID" value="KRN04311.1"/>
    <property type="molecule type" value="Genomic_DNA"/>
</dbReference>
<comment type="caution">
    <text evidence="3">The sequence shown here is derived from an EMBL/GenBank/DDBJ whole genome shotgun (WGS) entry which is preliminary data.</text>
</comment>
<dbReference type="InterPro" id="IPR000644">
    <property type="entry name" value="CBS_dom"/>
</dbReference>
<organism evidence="3 4">
    <name type="scientific">Holzapfeliella floricola DSM 23037 = JCM 16512</name>
    <dbReference type="NCBI Taxonomy" id="1423744"/>
    <lineage>
        <taxon>Bacteria</taxon>
        <taxon>Bacillati</taxon>
        <taxon>Bacillota</taxon>
        <taxon>Bacilli</taxon>
        <taxon>Lactobacillales</taxon>
        <taxon>Lactobacillaceae</taxon>
        <taxon>Holzapfeliella</taxon>
    </lineage>
</organism>
<protein>
    <submittedName>
        <fullName evidence="3">CBS domain-containing protein</fullName>
    </submittedName>
</protein>
<evidence type="ECO:0000256" key="1">
    <source>
        <dbReference type="PROSITE-ProRule" id="PRU00703"/>
    </source>
</evidence>
<dbReference type="Pfam" id="PF00571">
    <property type="entry name" value="CBS"/>
    <property type="match status" value="1"/>
</dbReference>
<dbReference type="SUPFAM" id="SSF54631">
    <property type="entry name" value="CBS-domain pair"/>
    <property type="match status" value="1"/>
</dbReference>
<dbReference type="STRING" id="1423744.FC86_GL000409"/>
<sequence length="234" mass="26198">MKGAIMLLKSLVLKKEFLTTINEKATLEEALIILEESGYRCVPIVDDSGKIFRGNIYKMHIYRHKSRGGDMTLPVTHLLKNATKTIQVNSPFFQIFFNIKDLPYIAVLDEENHFYGILTHAKLLSMLSDAWNIHVGSYVLTILSAGEQGELAKMTKIVSKYCSIAGCVVLDANKNDLIRRTLITLPAGITTDKLDIIIDKLEKKGFAVPSVEDLQTGQTIRDNEISPDEITEDN</sequence>
<dbReference type="Gene3D" id="3.10.580.10">
    <property type="entry name" value="CBS-domain"/>
    <property type="match status" value="1"/>
</dbReference>
<dbReference type="Proteomes" id="UP000051378">
    <property type="component" value="Unassembled WGS sequence"/>
</dbReference>
<feature type="domain" description="CBS" evidence="2">
    <location>
        <begin position="13"/>
        <end position="71"/>
    </location>
</feature>
<reference evidence="3 4" key="1">
    <citation type="journal article" date="2015" name="Genome Announc.">
        <title>Expanding the biotechnology potential of lactobacilli through comparative genomics of 213 strains and associated genera.</title>
        <authorList>
            <person name="Sun Z."/>
            <person name="Harris H.M."/>
            <person name="McCann A."/>
            <person name="Guo C."/>
            <person name="Argimon S."/>
            <person name="Zhang W."/>
            <person name="Yang X."/>
            <person name="Jeffery I.B."/>
            <person name="Cooney J.C."/>
            <person name="Kagawa T.F."/>
            <person name="Liu W."/>
            <person name="Song Y."/>
            <person name="Salvetti E."/>
            <person name="Wrobel A."/>
            <person name="Rasinkangas P."/>
            <person name="Parkhill J."/>
            <person name="Rea M.C."/>
            <person name="O'Sullivan O."/>
            <person name="Ritari J."/>
            <person name="Douillard F.P."/>
            <person name="Paul Ross R."/>
            <person name="Yang R."/>
            <person name="Briner A.E."/>
            <person name="Felis G.E."/>
            <person name="de Vos W.M."/>
            <person name="Barrangou R."/>
            <person name="Klaenhammer T.R."/>
            <person name="Caufield P.W."/>
            <person name="Cui Y."/>
            <person name="Zhang H."/>
            <person name="O'Toole P.W."/>
        </authorList>
    </citation>
    <scope>NUCLEOTIDE SEQUENCE [LARGE SCALE GENOMIC DNA]</scope>
    <source>
        <strain evidence="3 4">DSM 23037</strain>
    </source>
</reference>
<dbReference type="InterPro" id="IPR046342">
    <property type="entry name" value="CBS_dom_sf"/>
</dbReference>
<keyword evidence="4" id="KW-1185">Reference proteome</keyword>
<proteinExistence type="predicted"/>
<gene>
    <name evidence="3" type="ORF">FC86_GL000409</name>
</gene>
<dbReference type="NCBIfam" id="NF038387">
    <property type="entry name" value="CBS_CbpA"/>
    <property type="match status" value="1"/>
</dbReference>
<evidence type="ECO:0000313" key="4">
    <source>
        <dbReference type="Proteomes" id="UP000051378"/>
    </source>
</evidence>
<dbReference type="PATRIC" id="fig|1423744.4.peg.420"/>
<evidence type="ECO:0000259" key="2">
    <source>
        <dbReference type="PROSITE" id="PS51371"/>
    </source>
</evidence>
<dbReference type="CDD" id="cd02205">
    <property type="entry name" value="CBS_pair_SF"/>
    <property type="match status" value="1"/>
</dbReference>
<dbReference type="PIRSF" id="PIRSF035040">
    <property type="entry name" value="UCP035040_CBS_Lmo0553"/>
    <property type="match status" value="1"/>
</dbReference>
<keyword evidence="1" id="KW-0129">CBS domain</keyword>
<evidence type="ECO:0000313" key="3">
    <source>
        <dbReference type="EMBL" id="KRN04311.1"/>
    </source>
</evidence>
<dbReference type="PROSITE" id="PS51371">
    <property type="entry name" value="CBS"/>
    <property type="match status" value="1"/>
</dbReference>
<dbReference type="AlphaFoldDB" id="A0A0R2DTP6"/>